<feature type="region of interest" description="Disordered" evidence="4">
    <location>
        <begin position="221"/>
        <end position="265"/>
    </location>
</feature>
<dbReference type="Pfam" id="PF04082">
    <property type="entry name" value="Fungal_trans"/>
    <property type="match status" value="1"/>
</dbReference>
<evidence type="ECO:0000256" key="1">
    <source>
        <dbReference type="ARBA" id="ARBA00004123"/>
    </source>
</evidence>
<accession>A0A9W8U0H2</accession>
<evidence type="ECO:0000256" key="2">
    <source>
        <dbReference type="ARBA" id="ARBA00023242"/>
    </source>
</evidence>
<feature type="compositionally biased region" description="Basic and acidic residues" evidence="4">
    <location>
        <begin position="390"/>
        <end position="400"/>
    </location>
</feature>
<feature type="compositionally biased region" description="Basic and acidic residues" evidence="4">
    <location>
        <begin position="1045"/>
        <end position="1054"/>
    </location>
</feature>
<evidence type="ECO:0000259" key="5">
    <source>
        <dbReference type="SMART" id="SM00906"/>
    </source>
</evidence>
<keyword evidence="3" id="KW-0175">Coiled coil</keyword>
<protein>
    <recommendedName>
        <fullName evidence="5">Xylanolytic transcriptional activator regulatory domain-containing protein</fullName>
    </recommendedName>
</protein>
<dbReference type="EMBL" id="JANVFU010000003">
    <property type="protein sequence ID" value="KAJ3747506.1"/>
    <property type="molecule type" value="Genomic_DNA"/>
</dbReference>
<feature type="coiled-coil region" evidence="3">
    <location>
        <begin position="79"/>
        <end position="106"/>
    </location>
</feature>
<evidence type="ECO:0000256" key="4">
    <source>
        <dbReference type="SAM" id="MobiDB-lite"/>
    </source>
</evidence>
<dbReference type="CDD" id="cd12148">
    <property type="entry name" value="fungal_TF_MHR"/>
    <property type="match status" value="1"/>
</dbReference>
<organism evidence="6 7">
    <name type="scientific">Lentinula detonsa</name>
    <dbReference type="NCBI Taxonomy" id="2804962"/>
    <lineage>
        <taxon>Eukaryota</taxon>
        <taxon>Fungi</taxon>
        <taxon>Dikarya</taxon>
        <taxon>Basidiomycota</taxon>
        <taxon>Agaricomycotina</taxon>
        <taxon>Agaricomycetes</taxon>
        <taxon>Agaricomycetidae</taxon>
        <taxon>Agaricales</taxon>
        <taxon>Marasmiineae</taxon>
        <taxon>Omphalotaceae</taxon>
        <taxon>Lentinula</taxon>
    </lineage>
</organism>
<dbReference type="GO" id="GO:0005634">
    <property type="term" value="C:nucleus"/>
    <property type="evidence" value="ECO:0007669"/>
    <property type="project" value="UniProtKB-SubCell"/>
</dbReference>
<dbReference type="PANTHER" id="PTHR31001:SF56">
    <property type="entry name" value="ZN(2)-C6 FUNGAL-TYPE DOMAIN-CONTAINING PROTEIN"/>
    <property type="match status" value="1"/>
</dbReference>
<comment type="subcellular location">
    <subcellularLocation>
        <location evidence="1">Nucleus</location>
    </subcellularLocation>
</comment>
<feature type="region of interest" description="Disordered" evidence="4">
    <location>
        <begin position="514"/>
        <end position="536"/>
    </location>
</feature>
<feature type="compositionally biased region" description="Polar residues" evidence="4">
    <location>
        <begin position="1130"/>
        <end position="1147"/>
    </location>
</feature>
<evidence type="ECO:0000256" key="3">
    <source>
        <dbReference type="SAM" id="Coils"/>
    </source>
</evidence>
<feature type="compositionally biased region" description="Polar residues" evidence="4">
    <location>
        <begin position="635"/>
        <end position="644"/>
    </location>
</feature>
<feature type="domain" description="Xylanolytic transcriptional activator regulatory" evidence="5">
    <location>
        <begin position="542"/>
        <end position="632"/>
    </location>
</feature>
<keyword evidence="7" id="KW-1185">Reference proteome</keyword>
<name>A0A9W8U0H2_9AGAR</name>
<feature type="compositionally biased region" description="Low complexity" evidence="4">
    <location>
        <begin position="1104"/>
        <end position="1123"/>
    </location>
</feature>
<feature type="compositionally biased region" description="Low complexity" evidence="4">
    <location>
        <begin position="250"/>
        <end position="260"/>
    </location>
</feature>
<feature type="compositionally biased region" description="Low complexity" evidence="4">
    <location>
        <begin position="439"/>
        <end position="459"/>
    </location>
</feature>
<feature type="region of interest" description="Disordered" evidence="4">
    <location>
        <begin position="963"/>
        <end position="1150"/>
    </location>
</feature>
<feature type="region of interest" description="Disordered" evidence="4">
    <location>
        <begin position="439"/>
        <end position="469"/>
    </location>
</feature>
<feature type="region of interest" description="Disordered" evidence="4">
    <location>
        <begin position="165"/>
        <end position="184"/>
    </location>
</feature>
<dbReference type="AlphaFoldDB" id="A0A9W8U0H2"/>
<gene>
    <name evidence="6" type="ORF">DFH05DRAFT_1521847</name>
</gene>
<feature type="compositionally biased region" description="Polar residues" evidence="4">
    <location>
        <begin position="1082"/>
        <end position="1103"/>
    </location>
</feature>
<dbReference type="GO" id="GO:0003677">
    <property type="term" value="F:DNA binding"/>
    <property type="evidence" value="ECO:0007669"/>
    <property type="project" value="InterPro"/>
</dbReference>
<dbReference type="GO" id="GO:0008270">
    <property type="term" value="F:zinc ion binding"/>
    <property type="evidence" value="ECO:0007669"/>
    <property type="project" value="InterPro"/>
</dbReference>
<dbReference type="PANTHER" id="PTHR31001">
    <property type="entry name" value="UNCHARACTERIZED TRANSCRIPTIONAL REGULATORY PROTEIN"/>
    <property type="match status" value="1"/>
</dbReference>
<dbReference type="SMART" id="SM00906">
    <property type="entry name" value="Fungal_trans"/>
    <property type="match status" value="1"/>
</dbReference>
<comment type="caution">
    <text evidence="6">The sequence shown here is derived from an EMBL/GenBank/DDBJ whole genome shotgun (WGS) entry which is preliminary data.</text>
</comment>
<feature type="region of interest" description="Disordered" evidence="4">
    <location>
        <begin position="634"/>
        <end position="653"/>
    </location>
</feature>
<evidence type="ECO:0000313" key="7">
    <source>
        <dbReference type="Proteomes" id="UP001142393"/>
    </source>
</evidence>
<feature type="compositionally biased region" description="Low complexity" evidence="4">
    <location>
        <begin position="230"/>
        <end position="240"/>
    </location>
</feature>
<keyword evidence="2" id="KW-0539">Nucleus</keyword>
<dbReference type="GO" id="GO:0006351">
    <property type="term" value="P:DNA-templated transcription"/>
    <property type="evidence" value="ECO:0007669"/>
    <property type="project" value="InterPro"/>
</dbReference>
<feature type="region of interest" description="Disordered" evidence="4">
    <location>
        <begin position="1"/>
        <end position="23"/>
    </location>
</feature>
<feature type="region of interest" description="Disordered" evidence="4">
    <location>
        <begin position="387"/>
        <end position="413"/>
    </location>
</feature>
<proteinExistence type="predicted"/>
<evidence type="ECO:0000313" key="6">
    <source>
        <dbReference type="EMBL" id="KAJ3747506.1"/>
    </source>
</evidence>
<dbReference type="Proteomes" id="UP001142393">
    <property type="component" value="Unassembled WGS sequence"/>
</dbReference>
<dbReference type="InterPro" id="IPR007219">
    <property type="entry name" value="XnlR_reg_dom"/>
</dbReference>
<sequence length="1217" mass="133560">MPPEPKTKLKRRSSRRDTDEYKFDGGHSRELELKRSRGKSLALLVNAAVAQRYVPTRYSHLDEGSLATGQGTRFVLAATEHLHRRISRLSGRIRELEDALASIHSKYAPDGEQPHPLLENDWLWEVEEGADDDELEPGSNRGRKISKLPSDLHARIMSVGIVDSDAMDESNGSGSLRRNSREKRGTGDVIDALGTLSISNHGISRFFGPTGGSESLLIATLSSTESPQASSSNQLRNSSSPTTAFERETSSLSPPSSHKSQITNTSTQLSVDSVFSSNTTLSTGSASTLDPRITLFSHNFPFTPLALPPAQIQELIESYLPTYERARELVNIYFEQVAWIFRGVSKEQLDGEMVGIIYARKYARECGENVKEGGYDSDEHFVKLTNSRGKQHEHVSEEIPKLSSVSSSTPPVGTDYSGPHDLALLFIVFALGALVEPYPSTSDSPNGNGSSPNSNLSTGIASRPSPSSLGEHYHQLAQASLSLQPVLEKPSIVTIQSLHVMSIYNAMSGEGTANPASDTSFDSNASSGESKTGQSETSMEMTWSLITMAAHLGQTVPFSALSRILFVSDCLVLCIDWSTARWGLSPKMVQRRRILFWDLFVADVWQSLNTGRPPSFSLAYVDCSFPQYEGVNMKDANSQGSDKSSPAKGLTGVEKSKRDGYAFEIWQFRFASECVAEVVSRTLTAETPTYATIMELDRKVREFPLPEDFMDRGAGSSAKDAGLGGLPNTFPSASTYANPPTAESEGQDSDMSLSFMKCVLDHIRETVLMYIHRSFFAQAIIDQPTNPLKSVYAPSFLAAYRGAATILKSVREQFILWPNSCARFWTMWTFAFSAAVVFGTVVTRGPRSPLAASAMAELDQACILFSKAAIYSKRATKALPILTTLREKARLALAAAQSQNPEKLNNDGEFWNIKKEETDPNDELSIFAGHTRLVSANNVVPASSENSSAVQSANSSGFVLTPIGGPPTGLRQHRSSSQLRRQYYTDVDMEPPNRYDSMYTRRSSQSHQHPAPPLRPLHHRASFSGYQDNDSHSPSIDGWYGQNARHREDHDMHPQHHHPPTISIPSAPAPVPSSMDERSPHQPMQFNYSYDRSSRSGPSPIATTSTYSWSPHSPYPSRHSSSPVRLTHPQYGQASSQAQSPMHTFHNSPLPAQMYSGPGVTGFCPPVPPQPLPMHPPGNAALADLGLASRDSRLDERWSSFMQDSGLLDEVNFVRGR</sequence>
<feature type="compositionally biased region" description="Polar residues" evidence="4">
    <location>
        <begin position="1024"/>
        <end position="1034"/>
    </location>
</feature>
<reference evidence="6 7" key="1">
    <citation type="journal article" date="2023" name="Proc. Natl. Acad. Sci. U.S.A.">
        <title>A global phylogenomic analysis of the shiitake genus Lentinula.</title>
        <authorList>
            <person name="Sierra-Patev S."/>
            <person name="Min B."/>
            <person name="Naranjo-Ortiz M."/>
            <person name="Looney B."/>
            <person name="Konkel Z."/>
            <person name="Slot J.C."/>
            <person name="Sakamoto Y."/>
            <person name="Steenwyk J.L."/>
            <person name="Rokas A."/>
            <person name="Carro J."/>
            <person name="Camarero S."/>
            <person name="Ferreira P."/>
            <person name="Molpeceres G."/>
            <person name="Ruiz-Duenas F.J."/>
            <person name="Serrano A."/>
            <person name="Henrissat B."/>
            <person name="Drula E."/>
            <person name="Hughes K.W."/>
            <person name="Mata J.L."/>
            <person name="Ishikawa N.K."/>
            <person name="Vargas-Isla R."/>
            <person name="Ushijima S."/>
            <person name="Smith C.A."/>
            <person name="Donoghue J."/>
            <person name="Ahrendt S."/>
            <person name="Andreopoulos W."/>
            <person name="He G."/>
            <person name="LaButti K."/>
            <person name="Lipzen A."/>
            <person name="Ng V."/>
            <person name="Riley R."/>
            <person name="Sandor L."/>
            <person name="Barry K."/>
            <person name="Martinez A.T."/>
            <person name="Xiao Y."/>
            <person name="Gibbons J.G."/>
            <person name="Terashima K."/>
            <person name="Grigoriev I.V."/>
            <person name="Hibbett D."/>
        </authorList>
    </citation>
    <scope>NUCLEOTIDE SEQUENCE [LARGE SCALE GENOMIC DNA]</scope>
    <source>
        <strain evidence="6 7">TFB7810</strain>
    </source>
</reference>
<dbReference type="InterPro" id="IPR050613">
    <property type="entry name" value="Sec_Metabolite_Reg"/>
</dbReference>